<dbReference type="InterPro" id="IPR023213">
    <property type="entry name" value="CAT-like_dom_sf"/>
</dbReference>
<comment type="subunit">
    <text evidence="2">Forms a 24-polypeptide structural core with octahedral symmetry.</text>
</comment>
<dbReference type="SUPFAM" id="SSF52777">
    <property type="entry name" value="CoA-dependent acyltransferases"/>
    <property type="match status" value="1"/>
</dbReference>
<dbReference type="RefSeq" id="WP_094838478.1">
    <property type="nucleotide sequence ID" value="NZ_NEVQ01000016.1"/>
</dbReference>
<dbReference type="Gene3D" id="2.40.50.100">
    <property type="match status" value="1"/>
</dbReference>
<evidence type="ECO:0000313" key="13">
    <source>
        <dbReference type="Proteomes" id="UP000216885"/>
    </source>
</evidence>
<dbReference type="InterPro" id="IPR000089">
    <property type="entry name" value="Biotin_lipoyl"/>
</dbReference>
<evidence type="ECO:0000256" key="9">
    <source>
        <dbReference type="SAM" id="MobiDB-lite"/>
    </source>
</evidence>
<feature type="compositionally biased region" description="Polar residues" evidence="9">
    <location>
        <begin position="190"/>
        <end position="211"/>
    </location>
</feature>
<dbReference type="EMBL" id="NEVQ01000016">
    <property type="protein sequence ID" value="OZI54704.1"/>
    <property type="molecule type" value="Genomic_DNA"/>
</dbReference>
<comment type="similarity">
    <text evidence="1 8">Belongs to the 2-oxoacid dehydrogenase family.</text>
</comment>
<dbReference type="AlphaFoldDB" id="A0A261TYE4"/>
<evidence type="ECO:0000256" key="5">
    <source>
        <dbReference type="ARBA" id="ARBA00023315"/>
    </source>
</evidence>
<dbReference type="PROSITE" id="PS00189">
    <property type="entry name" value="LIPOYL"/>
    <property type="match status" value="1"/>
</dbReference>
<dbReference type="GO" id="GO:0004742">
    <property type="term" value="F:dihydrolipoyllysine-residue acetyltransferase activity"/>
    <property type="evidence" value="ECO:0007669"/>
    <property type="project" value="UniProtKB-UniRule"/>
</dbReference>
<feature type="domain" description="Lipoyl-binding" evidence="10">
    <location>
        <begin position="2"/>
        <end position="77"/>
    </location>
</feature>
<evidence type="ECO:0000256" key="2">
    <source>
        <dbReference type="ARBA" id="ARBA00011484"/>
    </source>
</evidence>
<dbReference type="SUPFAM" id="SSF51230">
    <property type="entry name" value="Single hybrid motif"/>
    <property type="match status" value="1"/>
</dbReference>
<sequence length="446" mass="47346">MASVVRMPEIAANAESATLLSWEVDSGASVRAGDTLALIETDKATVDLVAEHDGTLSHILAPAGRDVAVGAAVAVLLANGESEAQAQALLASFSAESASLAADAALAETPSHGADASCRAGGQDLPGPETASAADSTQQMASVQTTESSQHRQFASPLARRLAAERGIDLRSVRGSGPNGRVVKRDLPQAASQPSTQAEHDTTVGTSVRSGPSEQLAAILNAVVRVPHSKMRKTIARRLSESKATVPHFYLDAECRAGALLTMRDQINGSIEGKISINDLIIKAAACALRDLPEMNVTWTEEDMLRYRDVDISVAVSTDKGLYTPVLRRVEKMSLTEISQSVRTLAQRARDDELLPHEYQGGAFSISNLGMYGVSRFSAIINPPQSAILAVGAVQRAPVVVNDQLGIEPVLKCTLSVDHRAIDGALAAQWLSRYTRYIEQPWAMLV</sequence>
<dbReference type="InterPro" id="IPR004167">
    <property type="entry name" value="PSBD"/>
</dbReference>
<evidence type="ECO:0000259" key="11">
    <source>
        <dbReference type="PROSITE" id="PS51826"/>
    </source>
</evidence>
<evidence type="ECO:0000259" key="10">
    <source>
        <dbReference type="PROSITE" id="PS50968"/>
    </source>
</evidence>
<dbReference type="GO" id="GO:0006086">
    <property type="term" value="P:pyruvate decarboxylation to acetyl-CoA"/>
    <property type="evidence" value="ECO:0007669"/>
    <property type="project" value="InterPro"/>
</dbReference>
<evidence type="ECO:0000256" key="7">
    <source>
        <dbReference type="ARBA" id="ARBA00048370"/>
    </source>
</evidence>
<comment type="catalytic activity">
    <reaction evidence="7 8">
        <text>N(6)-[(R)-dihydrolipoyl]-L-lysyl-[protein] + acetyl-CoA = N(6)-[(R)-S(8)-acetyldihydrolipoyl]-L-lysyl-[protein] + CoA</text>
        <dbReference type="Rhea" id="RHEA:17017"/>
        <dbReference type="Rhea" id="RHEA-COMP:10475"/>
        <dbReference type="Rhea" id="RHEA-COMP:10478"/>
        <dbReference type="ChEBI" id="CHEBI:57287"/>
        <dbReference type="ChEBI" id="CHEBI:57288"/>
        <dbReference type="ChEBI" id="CHEBI:83100"/>
        <dbReference type="ChEBI" id="CHEBI:83111"/>
        <dbReference type="EC" id="2.3.1.12"/>
    </reaction>
</comment>
<gene>
    <name evidence="12" type="ORF">CAL20_17200</name>
</gene>
<evidence type="ECO:0000256" key="6">
    <source>
        <dbReference type="ARBA" id="ARBA00025211"/>
    </source>
</evidence>
<dbReference type="NCBIfam" id="TIGR01349">
    <property type="entry name" value="PDHac_trf_mito"/>
    <property type="match status" value="1"/>
</dbReference>
<dbReference type="PANTHER" id="PTHR23151">
    <property type="entry name" value="DIHYDROLIPOAMIDE ACETYL/SUCCINYL-TRANSFERASE-RELATED"/>
    <property type="match status" value="1"/>
</dbReference>
<feature type="region of interest" description="Disordered" evidence="9">
    <location>
        <begin position="112"/>
        <end position="211"/>
    </location>
</feature>
<evidence type="ECO:0000256" key="3">
    <source>
        <dbReference type="ARBA" id="ARBA00022679"/>
    </source>
</evidence>
<evidence type="ECO:0000313" key="12">
    <source>
        <dbReference type="EMBL" id="OZI54704.1"/>
    </source>
</evidence>
<keyword evidence="5 8" id="KW-0012">Acyltransferase</keyword>
<accession>A0A261TYE4</accession>
<dbReference type="Pfam" id="PF00364">
    <property type="entry name" value="Biotin_lipoyl"/>
    <property type="match status" value="1"/>
</dbReference>
<dbReference type="InterPro" id="IPR003016">
    <property type="entry name" value="2-oxoA_DH_lipoyl-BS"/>
</dbReference>
<dbReference type="Pfam" id="PF00198">
    <property type="entry name" value="2-oxoacid_dh"/>
    <property type="match status" value="1"/>
</dbReference>
<comment type="cofactor">
    <cofactor evidence="8">
        <name>(R)-lipoate</name>
        <dbReference type="ChEBI" id="CHEBI:83088"/>
    </cofactor>
    <text evidence="8">Binds 1 lipoyl cofactor covalently.</text>
</comment>
<dbReference type="Gene3D" id="3.30.559.10">
    <property type="entry name" value="Chloramphenicol acetyltransferase-like domain"/>
    <property type="match status" value="1"/>
</dbReference>
<dbReference type="PANTHER" id="PTHR23151:SF90">
    <property type="entry name" value="DIHYDROLIPOYLLYSINE-RESIDUE ACETYLTRANSFERASE COMPONENT OF PYRUVATE DEHYDROGENASE COMPLEX, MITOCHONDRIAL-RELATED"/>
    <property type="match status" value="1"/>
</dbReference>
<dbReference type="InterPro" id="IPR045257">
    <property type="entry name" value="E2/Pdx1"/>
</dbReference>
<comment type="function">
    <text evidence="6">The pyruvate dehydrogenase complex catalyzes the overall conversion of pyruvate to acetyl-CoA and CO(2). It contains multiple copies of three enzymatic components: pyruvate dehydrogenase (E1), dihydrolipoamide acetyltransferase (E2) and lipoamide dehydrogenase (E3).</text>
</comment>
<comment type="caution">
    <text evidence="12">The sequence shown here is derived from an EMBL/GenBank/DDBJ whole genome shotgun (WGS) entry which is preliminary data.</text>
</comment>
<keyword evidence="12" id="KW-0670">Pyruvate</keyword>
<organism evidence="12 13">
    <name type="scientific">Bordetella genomosp. 4</name>
    <dbReference type="NCBI Taxonomy" id="463044"/>
    <lineage>
        <taxon>Bacteria</taxon>
        <taxon>Pseudomonadati</taxon>
        <taxon>Pseudomonadota</taxon>
        <taxon>Betaproteobacteria</taxon>
        <taxon>Burkholderiales</taxon>
        <taxon>Alcaligenaceae</taxon>
        <taxon>Bordetella</taxon>
    </lineage>
</organism>
<dbReference type="InterPro" id="IPR001078">
    <property type="entry name" value="2-oxoacid_DH_actylTfrase"/>
</dbReference>
<feature type="compositionally biased region" description="Basic and acidic residues" evidence="9">
    <location>
        <begin position="162"/>
        <end position="172"/>
    </location>
</feature>
<dbReference type="Proteomes" id="UP000216885">
    <property type="component" value="Unassembled WGS sequence"/>
</dbReference>
<dbReference type="InterPro" id="IPR011053">
    <property type="entry name" value="Single_hybrid_motif"/>
</dbReference>
<keyword evidence="4 8" id="KW-0450">Lipoyl</keyword>
<name>A0A261TYE4_9BORD</name>
<dbReference type="InterPro" id="IPR036625">
    <property type="entry name" value="E3-bd_dom_sf"/>
</dbReference>
<reference evidence="12 13" key="1">
    <citation type="submission" date="2017-05" db="EMBL/GenBank/DDBJ databases">
        <title>Complete and WGS of Bordetella genogroups.</title>
        <authorList>
            <person name="Spilker T."/>
            <person name="LiPuma J."/>
        </authorList>
    </citation>
    <scope>NUCLEOTIDE SEQUENCE [LARGE SCALE GENOMIC DNA]</scope>
    <source>
        <strain evidence="12 13">AU9919</strain>
    </source>
</reference>
<protein>
    <recommendedName>
        <fullName evidence="8">Acetyltransferase component of pyruvate dehydrogenase complex</fullName>
        <ecNumber evidence="8">2.3.1.12</ecNumber>
    </recommendedName>
</protein>
<evidence type="ECO:0000256" key="4">
    <source>
        <dbReference type="ARBA" id="ARBA00022823"/>
    </source>
</evidence>
<dbReference type="Pfam" id="PF02817">
    <property type="entry name" value="E3_binding"/>
    <property type="match status" value="1"/>
</dbReference>
<proteinExistence type="inferred from homology"/>
<dbReference type="CDD" id="cd06849">
    <property type="entry name" value="lipoyl_domain"/>
    <property type="match status" value="1"/>
</dbReference>
<keyword evidence="3 8" id="KW-0808">Transferase</keyword>
<dbReference type="GO" id="GO:0045254">
    <property type="term" value="C:pyruvate dehydrogenase complex"/>
    <property type="evidence" value="ECO:0007669"/>
    <property type="project" value="UniProtKB-UniRule"/>
</dbReference>
<keyword evidence="13" id="KW-1185">Reference proteome</keyword>
<feature type="compositionally biased region" description="Polar residues" evidence="9">
    <location>
        <begin position="133"/>
        <end position="153"/>
    </location>
</feature>
<dbReference type="EC" id="2.3.1.12" evidence="8"/>
<dbReference type="PROSITE" id="PS50968">
    <property type="entry name" value="BIOTINYL_LIPOYL"/>
    <property type="match status" value="1"/>
</dbReference>
<evidence type="ECO:0000256" key="8">
    <source>
        <dbReference type="RuleBase" id="RU361137"/>
    </source>
</evidence>
<feature type="domain" description="Peripheral subunit-binding (PSBD)" evidence="11">
    <location>
        <begin position="154"/>
        <end position="191"/>
    </location>
</feature>
<dbReference type="SUPFAM" id="SSF47005">
    <property type="entry name" value="Peripheral subunit-binding domain of 2-oxo acid dehydrogenase complex"/>
    <property type="match status" value="1"/>
</dbReference>
<evidence type="ECO:0000256" key="1">
    <source>
        <dbReference type="ARBA" id="ARBA00007317"/>
    </source>
</evidence>
<dbReference type="InterPro" id="IPR006257">
    <property type="entry name" value="LAT1"/>
</dbReference>
<dbReference type="PROSITE" id="PS51826">
    <property type="entry name" value="PSBD"/>
    <property type="match status" value="1"/>
</dbReference>
<dbReference type="Gene3D" id="4.10.320.10">
    <property type="entry name" value="E3-binding domain"/>
    <property type="match status" value="1"/>
</dbReference>